<name>A0A9D3QID4_MEGAT</name>
<keyword evidence="2" id="KW-0597">Phosphoprotein</keyword>
<dbReference type="PANTHER" id="PTHR48112:SF36">
    <property type="entry name" value="TRANSCRIPTION FACTOR A, MITOCHONDRIAL"/>
    <property type="match status" value="1"/>
</dbReference>
<evidence type="ECO:0000256" key="3">
    <source>
        <dbReference type="ARBA" id="ARBA00022737"/>
    </source>
</evidence>
<keyword evidence="4" id="KW-0809">Transit peptide</keyword>
<evidence type="ECO:0000256" key="5">
    <source>
        <dbReference type="ARBA" id="ARBA00023015"/>
    </source>
</evidence>
<keyword evidence="10" id="KW-1135">Mitochondrion nucleoid</keyword>
<comment type="function">
    <text evidence="12">Binds to the mitochondrial light strand promoter and functions in mitochondrial transcription regulation. Component of the mitochondrial transcription initiation complex, composed at least of TFB2M, TFAM and POLRMT that is required for basal transcription of mitochondrial DNA. In this complex, TFAM recruits POLRMT to a specific promoter whereas TFB2M induces structural changes in POLRMT to enable promoter opening and trapping of the DNA non-template strand. Required for accurate and efficient promoter recognition by the mitochondrial RNA polymerase. Promotes transcription initiation from the HSP1 and the light strand promoter by binding immediately upstream of transcriptional start sites. Is able to unwind DNA. Bends the mitochondrial light strand promoter DNA into a U-turn shape via its HMG boxes. Required for maintenance of normal levels of mitochondrial DNA. May play a role in organizing and compacting mitochondrial DNA.</text>
</comment>
<keyword evidence="5" id="KW-0805">Transcription regulation</keyword>
<dbReference type="PROSITE" id="PS50118">
    <property type="entry name" value="HMG_BOX_2"/>
    <property type="match status" value="2"/>
</dbReference>
<evidence type="ECO:0000256" key="12">
    <source>
        <dbReference type="ARBA" id="ARBA00045216"/>
    </source>
</evidence>
<gene>
    <name evidence="16" type="ORF">MATL_G00017480</name>
</gene>
<dbReference type="GO" id="GO:0003677">
    <property type="term" value="F:DNA binding"/>
    <property type="evidence" value="ECO:0007669"/>
    <property type="project" value="UniProtKB-UniRule"/>
</dbReference>
<reference evidence="16" key="1">
    <citation type="submission" date="2021-01" db="EMBL/GenBank/DDBJ databases">
        <authorList>
            <person name="Zahm M."/>
            <person name="Roques C."/>
            <person name="Cabau C."/>
            <person name="Klopp C."/>
            <person name="Donnadieu C."/>
            <person name="Jouanno E."/>
            <person name="Lampietro C."/>
            <person name="Louis A."/>
            <person name="Herpin A."/>
            <person name="Echchiki A."/>
            <person name="Berthelot C."/>
            <person name="Parey E."/>
            <person name="Roest-Crollius H."/>
            <person name="Braasch I."/>
            <person name="Postlethwait J."/>
            <person name="Bobe J."/>
            <person name="Montfort J."/>
            <person name="Bouchez O."/>
            <person name="Begum T."/>
            <person name="Mejri S."/>
            <person name="Adams A."/>
            <person name="Chen W.-J."/>
            <person name="Guiguen Y."/>
        </authorList>
    </citation>
    <scope>NUCLEOTIDE SEQUENCE</scope>
    <source>
        <strain evidence="16">YG-15Mar2019-1</strain>
        <tissue evidence="16">Brain</tissue>
    </source>
</reference>
<dbReference type="InterPro" id="IPR036910">
    <property type="entry name" value="HMG_box_dom_sf"/>
</dbReference>
<feature type="domain" description="HMG box" evidence="15">
    <location>
        <begin position="46"/>
        <end position="114"/>
    </location>
</feature>
<dbReference type="GO" id="GO:0042645">
    <property type="term" value="C:mitochondrial nucleoid"/>
    <property type="evidence" value="ECO:0007669"/>
    <property type="project" value="UniProtKB-SubCell"/>
</dbReference>
<dbReference type="GO" id="GO:0006357">
    <property type="term" value="P:regulation of transcription by RNA polymerase II"/>
    <property type="evidence" value="ECO:0007669"/>
    <property type="project" value="TreeGrafter"/>
</dbReference>
<keyword evidence="3" id="KW-0677">Repeat</keyword>
<keyword evidence="7" id="KW-0496">Mitochondrion</keyword>
<proteinExistence type="predicted"/>
<evidence type="ECO:0000259" key="15">
    <source>
        <dbReference type="PROSITE" id="PS50118"/>
    </source>
</evidence>
<comment type="subcellular location">
    <subcellularLocation>
        <location evidence="1">Mitochondrion matrix</location>
        <location evidence="1">Mitochondrion nucleoid</location>
    </subcellularLocation>
</comment>
<evidence type="ECO:0000256" key="4">
    <source>
        <dbReference type="ARBA" id="ARBA00022946"/>
    </source>
</evidence>
<dbReference type="FunFam" id="1.10.30.10:FF:000043">
    <property type="entry name" value="Transcription factor A, mitochondrial"/>
    <property type="match status" value="1"/>
</dbReference>
<organism evidence="16 17">
    <name type="scientific">Megalops atlanticus</name>
    <name type="common">Tarpon</name>
    <name type="synonym">Clupea gigantea</name>
    <dbReference type="NCBI Taxonomy" id="7932"/>
    <lineage>
        <taxon>Eukaryota</taxon>
        <taxon>Metazoa</taxon>
        <taxon>Chordata</taxon>
        <taxon>Craniata</taxon>
        <taxon>Vertebrata</taxon>
        <taxon>Euteleostomi</taxon>
        <taxon>Actinopterygii</taxon>
        <taxon>Neopterygii</taxon>
        <taxon>Teleostei</taxon>
        <taxon>Elopiformes</taxon>
        <taxon>Megalopidae</taxon>
        <taxon>Megalops</taxon>
    </lineage>
</organism>
<sequence length="239" mass="27545">MAPFSLISVGANLLVKSVGVLSSASIVRSTSVAVSKSLSTTSVQPPKKPLSGYMRFVKQQQPVVVRQYPDVSVVEVVRKIAQQWRMLTPEQKKPFDEASVAARKQYKVEMAKFQAQLTPAQSAALKEEKRQKIAKRKVIRKKRELTLLGKPKRPRIAFNIFMAEHFAEARGMTMQAKMKSLREDWKKMYPSQKQVYNQLAEDDKIRYENEMKSWEEHMIEIGRGDLIRYRKKKETAKKT</sequence>
<keyword evidence="17" id="KW-1185">Reference proteome</keyword>
<dbReference type="Pfam" id="PF00505">
    <property type="entry name" value="HMG_box"/>
    <property type="match status" value="2"/>
</dbReference>
<dbReference type="Gene3D" id="1.10.30.10">
    <property type="entry name" value="High mobility group box domain"/>
    <property type="match status" value="2"/>
</dbReference>
<evidence type="ECO:0000256" key="6">
    <source>
        <dbReference type="ARBA" id="ARBA00023125"/>
    </source>
</evidence>
<dbReference type="PANTHER" id="PTHR48112">
    <property type="entry name" value="HIGH MOBILITY GROUP PROTEIN DSP1"/>
    <property type="match status" value="1"/>
</dbReference>
<evidence type="ECO:0000256" key="1">
    <source>
        <dbReference type="ARBA" id="ARBA00004436"/>
    </source>
</evidence>
<dbReference type="EMBL" id="JAFDVH010000001">
    <property type="protein sequence ID" value="KAG7492677.1"/>
    <property type="molecule type" value="Genomic_DNA"/>
</dbReference>
<comment type="subunit">
    <text evidence="13">Monomer; binds DNA as a monomer. Homodimer. Component of the mitochondrial transcription initiation complex, composed at least of TFB2M, TFAM and POLRMT. In this complex TFAM recruits POLRMT to the promoter whereas TFB2M induces structural changes in POLRMT to enable promoter opening and trapping of the DNA non-template strand. Upon metabolic stress, forms a complex composed of FOXO3, SIRT3, TFAM and POLRMT. Interacts with TFB1M and TFB2M. Interacts with CLPX; this enhances DNA-binding.</text>
</comment>
<evidence type="ECO:0000256" key="10">
    <source>
        <dbReference type="ARBA" id="ARBA00023271"/>
    </source>
</evidence>
<feature type="DNA-binding region" description="HMG box" evidence="14">
    <location>
        <begin position="151"/>
        <end position="215"/>
    </location>
</feature>
<dbReference type="InterPro" id="IPR009071">
    <property type="entry name" value="HMG_box_dom"/>
</dbReference>
<accession>A0A9D3QID4</accession>
<evidence type="ECO:0000256" key="13">
    <source>
        <dbReference type="ARBA" id="ARBA00046467"/>
    </source>
</evidence>
<evidence type="ECO:0000256" key="8">
    <source>
        <dbReference type="ARBA" id="ARBA00023159"/>
    </source>
</evidence>
<protein>
    <recommendedName>
        <fullName evidence="11">Transcription factor A, mitochondrial</fullName>
    </recommendedName>
</protein>
<keyword evidence="8" id="KW-0010">Activator</keyword>
<evidence type="ECO:0000313" key="17">
    <source>
        <dbReference type="Proteomes" id="UP001046870"/>
    </source>
</evidence>
<dbReference type="Proteomes" id="UP001046870">
    <property type="component" value="Chromosome 1"/>
</dbReference>
<evidence type="ECO:0000256" key="14">
    <source>
        <dbReference type="PROSITE-ProRule" id="PRU00267"/>
    </source>
</evidence>
<evidence type="ECO:0000256" key="11">
    <source>
        <dbReference type="ARBA" id="ARBA00040582"/>
    </source>
</evidence>
<evidence type="ECO:0000256" key="2">
    <source>
        <dbReference type="ARBA" id="ARBA00022553"/>
    </source>
</evidence>
<feature type="domain" description="HMG box" evidence="15">
    <location>
        <begin position="151"/>
        <end position="215"/>
    </location>
</feature>
<dbReference type="OrthoDB" id="5550281at2759"/>
<dbReference type="SMART" id="SM00398">
    <property type="entry name" value="HMG"/>
    <property type="match status" value="2"/>
</dbReference>
<feature type="DNA-binding region" description="HMG box" evidence="14">
    <location>
        <begin position="46"/>
        <end position="114"/>
    </location>
</feature>
<evidence type="ECO:0000256" key="7">
    <source>
        <dbReference type="ARBA" id="ARBA00023128"/>
    </source>
</evidence>
<dbReference type="SUPFAM" id="SSF47095">
    <property type="entry name" value="HMG-box"/>
    <property type="match status" value="2"/>
</dbReference>
<comment type="caution">
    <text evidence="16">The sequence shown here is derived from an EMBL/GenBank/DDBJ whole genome shotgun (WGS) entry which is preliminary data.</text>
</comment>
<dbReference type="AlphaFoldDB" id="A0A9D3QID4"/>
<keyword evidence="14" id="KW-0539">Nucleus</keyword>
<evidence type="ECO:0000256" key="9">
    <source>
        <dbReference type="ARBA" id="ARBA00023163"/>
    </source>
</evidence>
<keyword evidence="9" id="KW-0804">Transcription</keyword>
<keyword evidence="6 14" id="KW-0238">DNA-binding</keyword>
<dbReference type="InterPro" id="IPR050342">
    <property type="entry name" value="HMGB"/>
</dbReference>
<dbReference type="GO" id="GO:0005634">
    <property type="term" value="C:nucleus"/>
    <property type="evidence" value="ECO:0007669"/>
    <property type="project" value="UniProtKB-UniRule"/>
</dbReference>
<dbReference type="CDD" id="cd21987">
    <property type="entry name" value="HMG-box_TFAM_rpt2"/>
    <property type="match status" value="1"/>
</dbReference>
<evidence type="ECO:0000313" key="16">
    <source>
        <dbReference type="EMBL" id="KAG7492677.1"/>
    </source>
</evidence>